<feature type="region of interest" description="Disordered" evidence="5">
    <location>
        <begin position="188"/>
        <end position="207"/>
    </location>
</feature>
<gene>
    <name evidence="7" type="primary">HST3_2</name>
    <name evidence="7" type="ORF">MFIFM68171_08654</name>
</gene>
<dbReference type="InterPro" id="IPR026590">
    <property type="entry name" value="Ssirtuin_cat_dom"/>
</dbReference>
<protein>
    <submittedName>
        <fullName evidence="7">NAD-dependent deacetylase hst3</fullName>
    </submittedName>
</protein>
<feature type="compositionally biased region" description="Polar residues" evidence="5">
    <location>
        <begin position="382"/>
        <end position="396"/>
    </location>
</feature>
<dbReference type="EMBL" id="BAAFSV010000005">
    <property type="protein sequence ID" value="GAB1318444.1"/>
    <property type="molecule type" value="Genomic_DNA"/>
</dbReference>
<keyword evidence="8" id="KW-1185">Reference proteome</keyword>
<sequence length="1134" mass="122674">MPTTHVEPGSESLLQEIANSLSKARKVVVITGAGISTNSGIPDFRSENGLYSLIQAQFDAAHKQAASSNSDVDVSDTALEERPAKRRRISRAGSPEIETTLFPGLRGMAKHAVAKDEQGAQQGEEMVSGPANETCHPNNVSSSQQGMATTEQEPAARPPSCPPEPALTPLPSPRLVADQIEAVSKPLVEDSHAPFASSPPRPAQDALRRPDLIDLQTRSSSPLSSPPQVTFDPYEDSLGTSGSSSNQDSASSRSQSEEPSSVSTPLLTSQTSFSSSSGRASLPNMKGRDLFDAQIWSCPVKTSVFYTFATTLRQRVRCAEPTSSHHFVSVLRDSRKLVRCYTQNIDQLEERVGLTTSLSLGAGNRYRFSARAGRKSDGPKSSLKSAESSIDSSQGPPQKEDEPQSETQPQEMLQPGETIPEPSQEEGKDASSNTVQGSQSGSESGSTQNDTPIPTPSAPTATSAPPAPNRGVECVFLHGSLAELRCFVCARTASWDDEARQADTLAGRQPICPHCAGATAAREERGKRALGVGKLRPDIVLYGEEHPHAHLISPLVQHDLSLGPDMLLILGTSMRVHGLKVLVREFAKAVHDRGGKVVFVNFTKPPESVWADIIDFWVQWDCDAWVGDLQARKPSLWLPPGTAVPEDERPKPVKASRRQTGESSKRGDAVDKPSRRGRESDAASRNQKRENSELSVVQATERDGASPQCQEMPPPPLPKAVSKKPIRVPRERKFNPNAKRPASVRDHKLNGAYLVWKILQNLRRITDGNPASSATNSPSRTTVKPKPKRPRKSAPAVVESVDVKTEQHVTIDPAGMAKPKTPAPSLAPPGLPNMVVEPTVSNGDSSISAAVKSRKRKQAVTWRMINGVETRVSLNDAGDEVLSPLPHTKAISQPSPQPQPHPQPHPQPELQNFRTLPRPTAPAPLPAATPRTPRPPPRVPRANHGATASNTTNPFATIDNGFRETDRLIAQLHQESSAVFMPRPHTPPVRLAPLNISPANGSIPHPLQQDITPKLATLEPKVTSPGPLAAISCDVGSPVAAASHARLHLGAVANPFFFADPLAGWLTCPPRWAEQYQQQQQHQQQHPQEQQVRVELEREWYAHTHAVGYGPDEQLRKEQEAALMLSALREGSRA</sequence>
<dbReference type="PANTHER" id="PTHR11085">
    <property type="entry name" value="NAD-DEPENDENT PROTEIN DEACYLASE SIRTUIN-5, MITOCHONDRIAL-RELATED"/>
    <property type="match status" value="1"/>
</dbReference>
<feature type="compositionally biased region" description="Pro residues" evidence="5">
    <location>
        <begin position="895"/>
        <end position="907"/>
    </location>
</feature>
<dbReference type="Proteomes" id="UP001628179">
    <property type="component" value="Unassembled WGS sequence"/>
</dbReference>
<feature type="region of interest" description="Disordered" evidence="5">
    <location>
        <begin position="636"/>
        <end position="742"/>
    </location>
</feature>
<dbReference type="InterPro" id="IPR029035">
    <property type="entry name" value="DHS-like_NAD/FAD-binding_dom"/>
</dbReference>
<feature type="domain" description="Deacetylase sirtuin-type" evidence="6">
    <location>
        <begin position="7"/>
        <end position="656"/>
    </location>
</feature>
<feature type="compositionally biased region" description="Low complexity" evidence="5">
    <location>
        <begin position="436"/>
        <end position="464"/>
    </location>
</feature>
<feature type="compositionally biased region" description="Low complexity" evidence="5">
    <location>
        <begin position="237"/>
        <end position="282"/>
    </location>
</feature>
<evidence type="ECO:0000313" key="7">
    <source>
        <dbReference type="EMBL" id="GAB1318444.1"/>
    </source>
</evidence>
<feature type="compositionally biased region" description="Polar residues" evidence="5">
    <location>
        <begin position="946"/>
        <end position="955"/>
    </location>
</feature>
<dbReference type="Pfam" id="PF02146">
    <property type="entry name" value="SIR2"/>
    <property type="match status" value="3"/>
</dbReference>
<evidence type="ECO:0000256" key="4">
    <source>
        <dbReference type="PROSITE-ProRule" id="PRU00236"/>
    </source>
</evidence>
<dbReference type="SUPFAM" id="SSF52467">
    <property type="entry name" value="DHS-like NAD/FAD-binding domain"/>
    <property type="match status" value="1"/>
</dbReference>
<reference evidence="7 8" key="1">
    <citation type="submission" date="2024-09" db="EMBL/GenBank/DDBJ databases">
        <title>Itraconazole resistance in Madurella fahalii resulting from another homologue of gene encoding cytochrome P450 14-alpha sterol demethylase (CYP51).</title>
        <authorList>
            <person name="Yoshioka I."/>
            <person name="Fahal A.H."/>
            <person name="Kaneko S."/>
            <person name="Yaguchi T."/>
        </authorList>
    </citation>
    <scope>NUCLEOTIDE SEQUENCE [LARGE SCALE GENOMIC DNA]</scope>
    <source>
        <strain evidence="7 8">IFM 68171</strain>
    </source>
</reference>
<feature type="compositionally biased region" description="Basic and acidic residues" evidence="5">
    <location>
        <begin position="659"/>
        <end position="692"/>
    </location>
</feature>
<dbReference type="RefSeq" id="XP_070920175.1">
    <property type="nucleotide sequence ID" value="XM_071064074.1"/>
</dbReference>
<evidence type="ECO:0000256" key="1">
    <source>
        <dbReference type="ARBA" id="ARBA00006924"/>
    </source>
</evidence>
<dbReference type="Gene3D" id="3.40.50.1220">
    <property type="entry name" value="TPP-binding domain"/>
    <property type="match status" value="2"/>
</dbReference>
<keyword evidence="2" id="KW-0808">Transferase</keyword>
<dbReference type="GeneID" id="98179397"/>
<name>A0ABQ0GL13_9PEZI</name>
<dbReference type="PANTHER" id="PTHR11085:SF8">
    <property type="entry name" value="NAD-DEPENDENT HISTONE DEACETYLASE HST3"/>
    <property type="match status" value="1"/>
</dbReference>
<feature type="compositionally biased region" description="Low complexity" evidence="5">
    <location>
        <begin position="67"/>
        <end position="76"/>
    </location>
</feature>
<dbReference type="PROSITE" id="PS50305">
    <property type="entry name" value="SIRTUIN"/>
    <property type="match status" value="1"/>
</dbReference>
<evidence type="ECO:0000256" key="2">
    <source>
        <dbReference type="ARBA" id="ARBA00022679"/>
    </source>
</evidence>
<proteinExistence type="inferred from homology"/>
<organism evidence="7 8">
    <name type="scientific">Madurella fahalii</name>
    <dbReference type="NCBI Taxonomy" id="1157608"/>
    <lineage>
        <taxon>Eukaryota</taxon>
        <taxon>Fungi</taxon>
        <taxon>Dikarya</taxon>
        <taxon>Ascomycota</taxon>
        <taxon>Pezizomycotina</taxon>
        <taxon>Sordariomycetes</taxon>
        <taxon>Sordariomycetidae</taxon>
        <taxon>Sordariales</taxon>
        <taxon>Sordariales incertae sedis</taxon>
        <taxon>Madurella</taxon>
    </lineage>
</organism>
<feature type="compositionally biased region" description="Pro residues" evidence="5">
    <location>
        <begin position="919"/>
        <end position="939"/>
    </location>
</feature>
<dbReference type="InterPro" id="IPR050134">
    <property type="entry name" value="NAD-dep_sirtuin_deacylases"/>
</dbReference>
<evidence type="ECO:0000313" key="8">
    <source>
        <dbReference type="Proteomes" id="UP001628179"/>
    </source>
</evidence>
<comment type="caution">
    <text evidence="7">The sequence shown here is derived from an EMBL/GenBank/DDBJ whole genome shotgun (WGS) entry which is preliminary data.</text>
</comment>
<feature type="region of interest" description="Disordered" evidence="5">
    <location>
        <begin position="878"/>
        <end position="956"/>
    </location>
</feature>
<feature type="region of interest" description="Disordered" evidence="5">
    <location>
        <begin position="370"/>
        <end position="467"/>
    </location>
</feature>
<comment type="similarity">
    <text evidence="1">Belongs to the sirtuin family. Class I subfamily.</text>
</comment>
<feature type="compositionally biased region" description="Polar residues" evidence="5">
    <location>
        <begin position="135"/>
        <end position="152"/>
    </location>
</feature>
<evidence type="ECO:0000259" key="6">
    <source>
        <dbReference type="PROSITE" id="PS50305"/>
    </source>
</evidence>
<feature type="region of interest" description="Disordered" evidence="5">
    <location>
        <begin position="767"/>
        <end position="803"/>
    </location>
</feature>
<evidence type="ECO:0000256" key="3">
    <source>
        <dbReference type="ARBA" id="ARBA00023027"/>
    </source>
</evidence>
<evidence type="ECO:0000256" key="5">
    <source>
        <dbReference type="SAM" id="MobiDB-lite"/>
    </source>
</evidence>
<feature type="compositionally biased region" description="Basic residues" evidence="5">
    <location>
        <begin position="783"/>
        <end position="792"/>
    </location>
</feature>
<accession>A0ABQ0GL13</accession>
<feature type="region of interest" description="Disordered" evidence="5">
    <location>
        <begin position="66"/>
        <end position="171"/>
    </location>
</feature>
<keyword evidence="3" id="KW-0520">NAD</keyword>
<dbReference type="InterPro" id="IPR003000">
    <property type="entry name" value="Sirtuin"/>
</dbReference>
<feature type="region of interest" description="Disordered" evidence="5">
    <location>
        <begin position="216"/>
        <end position="282"/>
    </location>
</feature>
<feature type="compositionally biased region" description="Pro residues" evidence="5">
    <location>
        <begin position="156"/>
        <end position="171"/>
    </location>
</feature>
<comment type="caution">
    <text evidence="4">Lacks conserved residue(s) required for the propagation of feature annotation.</text>
</comment>
<feature type="compositionally biased region" description="Polar residues" evidence="5">
    <location>
        <begin position="216"/>
        <end position="228"/>
    </location>
</feature>